<dbReference type="Gene3D" id="3.40.50.150">
    <property type="entry name" value="Vaccinia Virus protein VP39"/>
    <property type="match status" value="1"/>
</dbReference>
<keyword evidence="3" id="KW-1185">Reference proteome</keyword>
<evidence type="ECO:0000313" key="3">
    <source>
        <dbReference type="Proteomes" id="UP000254134"/>
    </source>
</evidence>
<reference evidence="2 3" key="1">
    <citation type="submission" date="2018-07" db="EMBL/GenBank/DDBJ databases">
        <title>High-quality-draft genome sequence of Gaiella occulta.</title>
        <authorList>
            <person name="Severino R."/>
            <person name="Froufe H.J.C."/>
            <person name="Rainey F.A."/>
            <person name="Barroso C."/>
            <person name="Albuquerque L."/>
            <person name="Lobo-Da-Cunha A."/>
            <person name="Da Costa M.S."/>
            <person name="Egas C."/>
        </authorList>
    </citation>
    <scope>NUCLEOTIDE SEQUENCE [LARGE SCALE GENOMIC DNA]</scope>
    <source>
        <strain evidence="2 3">F2-233</strain>
    </source>
</reference>
<dbReference type="OrthoDB" id="9805171at2"/>
<dbReference type="GO" id="GO:0032259">
    <property type="term" value="P:methylation"/>
    <property type="evidence" value="ECO:0007669"/>
    <property type="project" value="UniProtKB-KW"/>
</dbReference>
<proteinExistence type="predicted"/>
<dbReference type="RefSeq" id="WP_114796376.1">
    <property type="nucleotide sequence ID" value="NZ_QQZY01000004.1"/>
</dbReference>
<dbReference type="SUPFAM" id="SSF53335">
    <property type="entry name" value="S-adenosyl-L-methionine-dependent methyltransferases"/>
    <property type="match status" value="1"/>
</dbReference>
<name>A0A7M2YXS8_9ACTN</name>
<evidence type="ECO:0000259" key="1">
    <source>
        <dbReference type="Pfam" id="PF08242"/>
    </source>
</evidence>
<evidence type="ECO:0000313" key="2">
    <source>
        <dbReference type="EMBL" id="RDI74379.1"/>
    </source>
</evidence>
<keyword evidence="2" id="KW-0489">Methyltransferase</keyword>
<accession>A0A7M2YXS8</accession>
<dbReference type="InterPro" id="IPR029063">
    <property type="entry name" value="SAM-dependent_MTases_sf"/>
</dbReference>
<dbReference type="PANTHER" id="PTHR43861">
    <property type="entry name" value="TRANS-ACONITATE 2-METHYLTRANSFERASE-RELATED"/>
    <property type="match status" value="1"/>
</dbReference>
<reference evidence="3" key="2">
    <citation type="journal article" date="2019" name="MicrobiologyOpen">
        <title>High-quality draft genome sequence of Gaiella occulta isolated from a 150 meter deep mineral water borehole and comparison with the genome sequences of other deep-branching lineages of the phylum Actinobacteria.</title>
        <authorList>
            <person name="Severino R."/>
            <person name="Froufe H.J.C."/>
            <person name="Barroso C."/>
            <person name="Albuquerque L."/>
            <person name="Lobo-da-Cunha A."/>
            <person name="da Costa M.S."/>
            <person name="Egas C."/>
        </authorList>
    </citation>
    <scope>NUCLEOTIDE SEQUENCE [LARGE SCALE GENOMIC DNA]</scope>
    <source>
        <strain evidence="3">F2-233</strain>
    </source>
</reference>
<sequence>MGTIATRLFTSVQGAGFYHDHLRDAVALLPPGEGLTLIDIGCGPGLLTRLAEAHGYRATGIDADASMIAAATRIAHREHSAATFARLDAHAAPAQFAPTDVVAAASLLAVVADRPATLDALWRCVAPGGLLLIVEATEHMTIREARRLLADGLPGRRRHLLTVWASGREGRTVDPRIYDDLPDVAERRVEPLLHGLVGAWLIGKRDSSSE</sequence>
<dbReference type="PANTHER" id="PTHR43861:SF1">
    <property type="entry name" value="TRANS-ACONITATE 2-METHYLTRANSFERASE"/>
    <property type="match status" value="1"/>
</dbReference>
<gene>
    <name evidence="2" type="ORF">Gocc_1955</name>
</gene>
<feature type="domain" description="Methyltransferase type 12" evidence="1">
    <location>
        <begin position="38"/>
        <end position="131"/>
    </location>
</feature>
<dbReference type="EMBL" id="QQZY01000004">
    <property type="protein sequence ID" value="RDI74379.1"/>
    <property type="molecule type" value="Genomic_DNA"/>
</dbReference>
<dbReference type="AlphaFoldDB" id="A0A7M2YXS8"/>
<organism evidence="2 3">
    <name type="scientific">Gaiella occulta</name>
    <dbReference type="NCBI Taxonomy" id="1002870"/>
    <lineage>
        <taxon>Bacteria</taxon>
        <taxon>Bacillati</taxon>
        <taxon>Actinomycetota</taxon>
        <taxon>Thermoleophilia</taxon>
        <taxon>Gaiellales</taxon>
        <taxon>Gaiellaceae</taxon>
        <taxon>Gaiella</taxon>
    </lineage>
</organism>
<dbReference type="Proteomes" id="UP000254134">
    <property type="component" value="Unassembled WGS sequence"/>
</dbReference>
<dbReference type="CDD" id="cd02440">
    <property type="entry name" value="AdoMet_MTases"/>
    <property type="match status" value="1"/>
</dbReference>
<comment type="caution">
    <text evidence="2">The sequence shown here is derived from an EMBL/GenBank/DDBJ whole genome shotgun (WGS) entry which is preliminary data.</text>
</comment>
<dbReference type="InterPro" id="IPR013217">
    <property type="entry name" value="Methyltransf_12"/>
</dbReference>
<keyword evidence="2" id="KW-0808">Transferase</keyword>
<dbReference type="GO" id="GO:0008168">
    <property type="term" value="F:methyltransferase activity"/>
    <property type="evidence" value="ECO:0007669"/>
    <property type="project" value="UniProtKB-KW"/>
</dbReference>
<dbReference type="Pfam" id="PF08242">
    <property type="entry name" value="Methyltransf_12"/>
    <property type="match status" value="1"/>
</dbReference>
<protein>
    <submittedName>
        <fullName evidence="2">Methyltransferase domain-containing protein</fullName>
    </submittedName>
</protein>